<dbReference type="SUPFAM" id="SSF51735">
    <property type="entry name" value="NAD(P)-binding Rossmann-fold domains"/>
    <property type="match status" value="1"/>
</dbReference>
<dbReference type="PRINTS" id="PR00081">
    <property type="entry name" value="GDHRDH"/>
</dbReference>
<dbReference type="EMBL" id="SAEB01000007">
    <property type="protein sequence ID" value="RVD83898.1"/>
    <property type="molecule type" value="Genomic_DNA"/>
</dbReference>
<dbReference type="AlphaFoldDB" id="A0A436ZY54"/>
<dbReference type="Pfam" id="PF23441">
    <property type="entry name" value="SDR"/>
    <property type="match status" value="1"/>
</dbReference>
<name>A0A436ZY54_ARTFL</name>
<dbReference type="PANTHER" id="PTHR43477">
    <property type="entry name" value="DIHYDROANTICAPSIN 7-DEHYDROGENASE"/>
    <property type="match status" value="1"/>
</dbReference>
<dbReference type="PANTHER" id="PTHR43477:SF1">
    <property type="entry name" value="DIHYDROANTICAPSIN 7-DEHYDROGENASE"/>
    <property type="match status" value="1"/>
</dbReference>
<comment type="caution">
    <text evidence="4">The sequence shown here is derived from an EMBL/GenBank/DDBJ whole genome shotgun (WGS) entry which is preliminary data.</text>
</comment>
<dbReference type="VEuPathDB" id="FungiDB:DFL_005670"/>
<proteinExistence type="inferred from homology"/>
<evidence type="ECO:0000256" key="3">
    <source>
        <dbReference type="ARBA" id="ARBA00023002"/>
    </source>
</evidence>
<sequence>MKYTNKLHSKNILIIGGTSGIGFAVAEASLEHGANVIIASSSPSKLQSSISRLQSSYPEFSQNIRGTTINLSAEDVEDQIIAAYEYATDNGTKKLDHVVNTAGDSFGLPKLSEVTPSGAASAATVRYIGNLLLAKHVSKYINISPESSFTTTSGVNAAKPGDGWSPIIGVATAVEGLTRGLAKDLKPVRANCVSPGAIRTELFESFGDAEAVEKLAEKYRNMTLTGRIGRPEDSAESYLYVMKCAFVTGTTIQVDGGYLLA</sequence>
<dbReference type="GeneID" id="93587981"/>
<dbReference type="Proteomes" id="UP000283090">
    <property type="component" value="Unassembled WGS sequence"/>
</dbReference>
<dbReference type="Gene3D" id="3.40.50.720">
    <property type="entry name" value="NAD(P)-binding Rossmann-like Domain"/>
    <property type="match status" value="1"/>
</dbReference>
<keyword evidence="2" id="KW-0521">NADP</keyword>
<dbReference type="CDD" id="cd05233">
    <property type="entry name" value="SDR_c"/>
    <property type="match status" value="1"/>
</dbReference>
<keyword evidence="5" id="KW-1185">Reference proteome</keyword>
<dbReference type="OrthoDB" id="294295at2759"/>
<dbReference type="InterPro" id="IPR057571">
    <property type="entry name" value="SDR_PhqE-like"/>
</dbReference>
<evidence type="ECO:0000313" key="5">
    <source>
        <dbReference type="Proteomes" id="UP000283090"/>
    </source>
</evidence>
<organism evidence="4 5">
    <name type="scientific">Arthrobotrys flagrans</name>
    <name type="common">Nematode-trapping fungus</name>
    <name type="synonym">Trichothecium flagrans</name>
    <dbReference type="NCBI Taxonomy" id="97331"/>
    <lineage>
        <taxon>Eukaryota</taxon>
        <taxon>Fungi</taxon>
        <taxon>Dikarya</taxon>
        <taxon>Ascomycota</taxon>
        <taxon>Pezizomycotina</taxon>
        <taxon>Orbiliomycetes</taxon>
        <taxon>Orbiliales</taxon>
        <taxon>Orbiliaceae</taxon>
        <taxon>Arthrobotrys</taxon>
    </lineage>
</organism>
<evidence type="ECO:0000256" key="1">
    <source>
        <dbReference type="ARBA" id="ARBA00006484"/>
    </source>
</evidence>
<protein>
    <submittedName>
        <fullName evidence="4">Uncharacterized protein</fullName>
    </submittedName>
</protein>
<evidence type="ECO:0000313" key="4">
    <source>
        <dbReference type="EMBL" id="RVD83898.1"/>
    </source>
</evidence>
<reference evidence="4 5" key="1">
    <citation type="submission" date="2019-01" db="EMBL/GenBank/DDBJ databases">
        <title>Intercellular communication is required for trap formation in the nematode-trapping fungus Duddingtonia flagrans.</title>
        <authorList>
            <person name="Youssar L."/>
            <person name="Wernet V."/>
            <person name="Hensel N."/>
            <person name="Hildebrandt H.-G."/>
            <person name="Fischer R."/>
        </authorList>
    </citation>
    <scope>NUCLEOTIDE SEQUENCE [LARGE SCALE GENOMIC DNA]</scope>
    <source>
        <strain evidence="4 5">CBS H-5679</strain>
    </source>
</reference>
<dbReference type="RefSeq" id="XP_067489442.1">
    <property type="nucleotide sequence ID" value="XM_067634964.1"/>
</dbReference>
<comment type="similarity">
    <text evidence="1">Belongs to the short-chain dehydrogenases/reductases (SDR) family.</text>
</comment>
<accession>A0A436ZY54</accession>
<gene>
    <name evidence="4" type="ORF">DFL_005670</name>
</gene>
<dbReference type="STRING" id="97331.A0A436ZY54"/>
<keyword evidence="3" id="KW-0560">Oxidoreductase</keyword>
<dbReference type="InterPro" id="IPR051122">
    <property type="entry name" value="SDR_DHRS6-like"/>
</dbReference>
<evidence type="ECO:0000256" key="2">
    <source>
        <dbReference type="ARBA" id="ARBA00022857"/>
    </source>
</evidence>
<dbReference type="InterPro" id="IPR036291">
    <property type="entry name" value="NAD(P)-bd_dom_sf"/>
</dbReference>
<dbReference type="GO" id="GO:0016491">
    <property type="term" value="F:oxidoreductase activity"/>
    <property type="evidence" value="ECO:0007669"/>
    <property type="project" value="UniProtKB-KW"/>
</dbReference>
<dbReference type="InterPro" id="IPR002347">
    <property type="entry name" value="SDR_fam"/>
</dbReference>